<dbReference type="PANTHER" id="PTHR23232:SF157">
    <property type="entry name" value="ZINC FINGER PROTEIN 525"/>
    <property type="match status" value="1"/>
</dbReference>
<sequence>GLAVFKDVAIDFTQGEWNYLGAAQKDLSRDVMLENYHNLVSVGLSRSKPDVISLLEQEKQPWMVTKAMTGGPCPDLQCMCDTKELFPKKSTFDKESFQWYIMERLKNHFDGSNFRGLSEIQQRTSTQQHIFIRLFIRILKSCIREFILTRDLMNRIHTGEKPYECMECGKAFGHGPQLN</sequence>
<evidence type="ECO:0000256" key="1">
    <source>
        <dbReference type="ARBA" id="ARBA00022723"/>
    </source>
</evidence>
<reference evidence="8 9" key="1">
    <citation type="submission" date="2019-01" db="EMBL/GenBank/DDBJ databases">
        <authorList>
            <person name="Alioto T."/>
            <person name="Alioto T."/>
        </authorList>
    </citation>
    <scope>NUCLEOTIDE SEQUENCE [LARGE SCALE GENOMIC DNA]</scope>
</reference>
<keyword evidence="4" id="KW-0862">Zinc</keyword>
<dbReference type="CDD" id="cd07765">
    <property type="entry name" value="KRAB_A-box"/>
    <property type="match status" value="1"/>
</dbReference>
<organism evidence="8 9">
    <name type="scientific">Lynx pardinus</name>
    <name type="common">Iberian lynx</name>
    <name type="synonym">Felis pardina</name>
    <dbReference type="NCBI Taxonomy" id="191816"/>
    <lineage>
        <taxon>Eukaryota</taxon>
        <taxon>Metazoa</taxon>
        <taxon>Chordata</taxon>
        <taxon>Craniata</taxon>
        <taxon>Vertebrata</taxon>
        <taxon>Euteleostomi</taxon>
        <taxon>Mammalia</taxon>
        <taxon>Eutheria</taxon>
        <taxon>Laurasiatheria</taxon>
        <taxon>Carnivora</taxon>
        <taxon>Feliformia</taxon>
        <taxon>Felidae</taxon>
        <taxon>Felinae</taxon>
        <taxon>Lynx</taxon>
    </lineage>
</organism>
<accession>A0A485PIZ8</accession>
<dbReference type="SMART" id="SM00349">
    <property type="entry name" value="KRAB"/>
    <property type="match status" value="1"/>
</dbReference>
<dbReference type="PANTHER" id="PTHR23232">
    <property type="entry name" value="KRAB DOMAIN C2H2 ZINC FINGER"/>
    <property type="match status" value="1"/>
</dbReference>
<dbReference type="SUPFAM" id="SSF109640">
    <property type="entry name" value="KRAB domain (Kruppel-associated box)"/>
    <property type="match status" value="1"/>
</dbReference>
<dbReference type="Proteomes" id="UP000386466">
    <property type="component" value="Unassembled WGS sequence"/>
</dbReference>
<dbReference type="InterPro" id="IPR001909">
    <property type="entry name" value="KRAB"/>
</dbReference>
<keyword evidence="9" id="KW-1185">Reference proteome</keyword>
<dbReference type="AlphaFoldDB" id="A0A485PIZ8"/>
<dbReference type="InterPro" id="IPR036236">
    <property type="entry name" value="Znf_C2H2_sf"/>
</dbReference>
<dbReference type="PROSITE" id="PS50805">
    <property type="entry name" value="KRAB"/>
    <property type="match status" value="1"/>
</dbReference>
<evidence type="ECO:0000259" key="7">
    <source>
        <dbReference type="PROSITE" id="PS50805"/>
    </source>
</evidence>
<dbReference type="Gene3D" id="6.10.140.140">
    <property type="match status" value="1"/>
</dbReference>
<name>A0A485PIZ8_LYNPA</name>
<evidence type="ECO:0000313" key="8">
    <source>
        <dbReference type="EMBL" id="VFV45600.1"/>
    </source>
</evidence>
<dbReference type="Gene3D" id="3.30.160.60">
    <property type="entry name" value="Classic Zinc Finger"/>
    <property type="match status" value="1"/>
</dbReference>
<feature type="non-terminal residue" evidence="8">
    <location>
        <position position="1"/>
    </location>
</feature>
<feature type="domain" description="KRAB" evidence="7">
    <location>
        <begin position="3"/>
        <end position="74"/>
    </location>
</feature>
<keyword evidence="3 5" id="KW-0863">Zinc-finger</keyword>
<dbReference type="PROSITE" id="PS50157">
    <property type="entry name" value="ZINC_FINGER_C2H2_2"/>
    <property type="match status" value="1"/>
</dbReference>
<dbReference type="EMBL" id="CAAGRJ010037720">
    <property type="protein sequence ID" value="VFV45600.1"/>
    <property type="molecule type" value="Genomic_DNA"/>
</dbReference>
<dbReference type="InterPro" id="IPR050169">
    <property type="entry name" value="Krueppel_C2H2_ZnF"/>
</dbReference>
<dbReference type="FunFam" id="3.30.160.60:FF:000176">
    <property type="entry name" value="zinc finger protein 70"/>
    <property type="match status" value="1"/>
</dbReference>
<evidence type="ECO:0000256" key="5">
    <source>
        <dbReference type="PROSITE-ProRule" id="PRU00042"/>
    </source>
</evidence>
<protein>
    <submittedName>
        <fullName evidence="8">Low quality protein: zinc finger</fullName>
    </submittedName>
</protein>
<evidence type="ECO:0000256" key="2">
    <source>
        <dbReference type="ARBA" id="ARBA00022737"/>
    </source>
</evidence>
<gene>
    <name evidence="8" type="ORF">LYPA_23C007633</name>
</gene>
<dbReference type="GO" id="GO:0008270">
    <property type="term" value="F:zinc ion binding"/>
    <property type="evidence" value="ECO:0007669"/>
    <property type="project" value="UniProtKB-KW"/>
</dbReference>
<dbReference type="SUPFAM" id="SSF57667">
    <property type="entry name" value="beta-beta-alpha zinc fingers"/>
    <property type="match status" value="1"/>
</dbReference>
<dbReference type="Pfam" id="PF01352">
    <property type="entry name" value="KRAB"/>
    <property type="match status" value="1"/>
</dbReference>
<keyword evidence="1" id="KW-0479">Metal-binding</keyword>
<feature type="domain" description="C2H2-type" evidence="6">
    <location>
        <begin position="163"/>
        <end position="179"/>
    </location>
</feature>
<dbReference type="InterPro" id="IPR013087">
    <property type="entry name" value="Znf_C2H2_type"/>
</dbReference>
<dbReference type="InterPro" id="IPR036051">
    <property type="entry name" value="KRAB_dom_sf"/>
</dbReference>
<keyword evidence="2" id="KW-0677">Repeat</keyword>
<evidence type="ECO:0000259" key="6">
    <source>
        <dbReference type="PROSITE" id="PS50157"/>
    </source>
</evidence>
<proteinExistence type="predicted"/>
<evidence type="ECO:0000313" key="9">
    <source>
        <dbReference type="Proteomes" id="UP000386466"/>
    </source>
</evidence>
<evidence type="ECO:0000256" key="3">
    <source>
        <dbReference type="ARBA" id="ARBA00022771"/>
    </source>
</evidence>
<dbReference type="GO" id="GO:0006355">
    <property type="term" value="P:regulation of DNA-templated transcription"/>
    <property type="evidence" value="ECO:0007669"/>
    <property type="project" value="InterPro"/>
</dbReference>
<evidence type="ECO:0000256" key="4">
    <source>
        <dbReference type="ARBA" id="ARBA00022833"/>
    </source>
</evidence>